<evidence type="ECO:0000313" key="3">
    <source>
        <dbReference type="Proteomes" id="UP001213799"/>
    </source>
</evidence>
<dbReference type="RefSeq" id="XP_056753644.1">
    <property type="nucleotide sequence ID" value="XM_056897859.1"/>
</dbReference>
<sequence length="346" mass="37134">MSLPQTYKAFRRSSGDLPKSLELVEENIPSSLNPQEVMVRIHAVSLNYRDVAMMNGKYPVPVIDKGIPASDCAAEVVAVGCEVKSFKIGDHVTPIFDLNNFTGTEDTTSVLGGDIDGVLREFAVFDQEVLVHLPEHLSWEEAACITCAGTTAWTALDMPRSNGAALLQGTGGVSMFGLLICLGAGIRPIITSSSDQKLELVLSVGEPGAIDTINYRDHPQWDEEVRRLTNGRGVDVVVENVGVTTVAQSLSSLARRGTVSLVGFLGGFDVARFPDTIGPTLSKSATIRGIAVGSKIDQENLCNFLAEKEIGLKPILDSTVFSFKDSQAAFDHLYAGKHMGKVVIKI</sequence>
<dbReference type="InterPro" id="IPR052711">
    <property type="entry name" value="Zinc_ADH-like"/>
</dbReference>
<dbReference type="GeneID" id="81588101"/>
<dbReference type="InterPro" id="IPR013154">
    <property type="entry name" value="ADH-like_N"/>
</dbReference>
<evidence type="ECO:0000259" key="1">
    <source>
        <dbReference type="SMART" id="SM00829"/>
    </source>
</evidence>
<dbReference type="InterPro" id="IPR036291">
    <property type="entry name" value="NAD(P)-bd_dom_sf"/>
</dbReference>
<comment type="caution">
    <text evidence="2">The sequence shown here is derived from an EMBL/GenBank/DDBJ whole genome shotgun (WGS) entry which is preliminary data.</text>
</comment>
<reference evidence="2" key="2">
    <citation type="submission" date="2023-01" db="EMBL/GenBank/DDBJ databases">
        <authorList>
            <person name="Petersen C."/>
        </authorList>
    </citation>
    <scope>NUCLEOTIDE SEQUENCE</scope>
    <source>
        <strain evidence="2">IBT 12815</strain>
    </source>
</reference>
<dbReference type="SUPFAM" id="SSF51735">
    <property type="entry name" value="NAD(P)-binding Rossmann-fold domains"/>
    <property type="match status" value="1"/>
</dbReference>
<name>A0AAD6E8H4_9EURO</name>
<dbReference type="Gene3D" id="3.90.180.10">
    <property type="entry name" value="Medium-chain alcohol dehydrogenases, catalytic domain"/>
    <property type="match status" value="1"/>
</dbReference>
<proteinExistence type="predicted"/>
<protein>
    <recommendedName>
        <fullName evidence="1">Enoyl reductase (ER) domain-containing protein</fullName>
    </recommendedName>
</protein>
<dbReference type="SUPFAM" id="SSF50129">
    <property type="entry name" value="GroES-like"/>
    <property type="match status" value="1"/>
</dbReference>
<evidence type="ECO:0000313" key="2">
    <source>
        <dbReference type="EMBL" id="KAJ5603846.1"/>
    </source>
</evidence>
<dbReference type="InterPro" id="IPR020843">
    <property type="entry name" value="ER"/>
</dbReference>
<gene>
    <name evidence="2" type="ORF">N7537_006802</name>
</gene>
<dbReference type="Pfam" id="PF08240">
    <property type="entry name" value="ADH_N"/>
    <property type="match status" value="1"/>
</dbReference>
<dbReference type="EMBL" id="JAQJAE010000003">
    <property type="protein sequence ID" value="KAJ5603846.1"/>
    <property type="molecule type" value="Genomic_DNA"/>
</dbReference>
<dbReference type="PANTHER" id="PTHR45033:SF1">
    <property type="entry name" value="OXIDOREDUCTASE (EUROFUNG)"/>
    <property type="match status" value="1"/>
</dbReference>
<dbReference type="Pfam" id="PF00107">
    <property type="entry name" value="ADH_zinc_N"/>
    <property type="match status" value="1"/>
</dbReference>
<dbReference type="InterPro" id="IPR013149">
    <property type="entry name" value="ADH-like_C"/>
</dbReference>
<dbReference type="InterPro" id="IPR011032">
    <property type="entry name" value="GroES-like_sf"/>
</dbReference>
<dbReference type="AlphaFoldDB" id="A0AAD6E8H4"/>
<dbReference type="Gene3D" id="3.40.50.720">
    <property type="entry name" value="NAD(P)-binding Rossmann-like Domain"/>
    <property type="match status" value="1"/>
</dbReference>
<reference evidence="2" key="1">
    <citation type="journal article" date="2023" name="IMA Fungus">
        <title>Comparative genomic study of the Penicillium genus elucidates a diverse pangenome and 15 lateral gene transfer events.</title>
        <authorList>
            <person name="Petersen C."/>
            <person name="Sorensen T."/>
            <person name="Nielsen M.R."/>
            <person name="Sondergaard T.E."/>
            <person name="Sorensen J.L."/>
            <person name="Fitzpatrick D.A."/>
            <person name="Frisvad J.C."/>
            <person name="Nielsen K.L."/>
        </authorList>
    </citation>
    <scope>NUCLEOTIDE SEQUENCE</scope>
    <source>
        <strain evidence="2">IBT 12815</strain>
    </source>
</reference>
<dbReference type="GO" id="GO:0016491">
    <property type="term" value="F:oxidoreductase activity"/>
    <property type="evidence" value="ECO:0007669"/>
    <property type="project" value="InterPro"/>
</dbReference>
<dbReference type="PANTHER" id="PTHR45033">
    <property type="match status" value="1"/>
</dbReference>
<dbReference type="CDD" id="cd08276">
    <property type="entry name" value="MDR7"/>
    <property type="match status" value="1"/>
</dbReference>
<accession>A0AAD6E8H4</accession>
<dbReference type="SMART" id="SM00829">
    <property type="entry name" value="PKS_ER"/>
    <property type="match status" value="1"/>
</dbReference>
<organism evidence="2 3">
    <name type="scientific">Penicillium hordei</name>
    <dbReference type="NCBI Taxonomy" id="40994"/>
    <lineage>
        <taxon>Eukaryota</taxon>
        <taxon>Fungi</taxon>
        <taxon>Dikarya</taxon>
        <taxon>Ascomycota</taxon>
        <taxon>Pezizomycotina</taxon>
        <taxon>Eurotiomycetes</taxon>
        <taxon>Eurotiomycetidae</taxon>
        <taxon>Eurotiales</taxon>
        <taxon>Aspergillaceae</taxon>
        <taxon>Penicillium</taxon>
    </lineage>
</organism>
<keyword evidence="3" id="KW-1185">Reference proteome</keyword>
<dbReference type="Proteomes" id="UP001213799">
    <property type="component" value="Unassembled WGS sequence"/>
</dbReference>
<feature type="domain" description="Enoyl reductase (ER)" evidence="1">
    <location>
        <begin position="16"/>
        <end position="344"/>
    </location>
</feature>